<keyword evidence="1" id="KW-0175">Coiled coil</keyword>
<dbReference type="Pfam" id="PF21787">
    <property type="entry name" value="TNP-like_RNaseH_N"/>
    <property type="match status" value="1"/>
</dbReference>
<dbReference type="AlphaFoldDB" id="A0A2S2PJV7"/>
<reference evidence="3" key="1">
    <citation type="submission" date="2018-04" db="EMBL/GenBank/DDBJ databases">
        <title>Transcriptome of Schizaphis graminum biotype I.</title>
        <authorList>
            <person name="Scully E.D."/>
            <person name="Geib S.M."/>
            <person name="Palmer N.A."/>
            <person name="Koch K."/>
            <person name="Bradshaw J."/>
            <person name="Heng-Moss T."/>
            <person name="Sarath G."/>
        </authorList>
    </citation>
    <scope>NUCLEOTIDE SEQUENCE</scope>
</reference>
<feature type="coiled-coil region" evidence="1">
    <location>
        <begin position="61"/>
        <end position="88"/>
    </location>
</feature>
<evidence type="ECO:0000256" key="1">
    <source>
        <dbReference type="SAM" id="Coils"/>
    </source>
</evidence>
<dbReference type="InterPro" id="IPR048365">
    <property type="entry name" value="TNP-like_RNaseH_N"/>
</dbReference>
<name>A0A2S2PJV7_SCHGA</name>
<evidence type="ECO:0000259" key="2">
    <source>
        <dbReference type="Pfam" id="PF21787"/>
    </source>
</evidence>
<proteinExistence type="predicted"/>
<dbReference type="EMBL" id="GGMR01017111">
    <property type="protein sequence ID" value="MBY29730.1"/>
    <property type="molecule type" value="Transcribed_RNA"/>
</dbReference>
<feature type="domain" description="Transposable element P transposase-like RNase H" evidence="2">
    <location>
        <begin position="176"/>
        <end position="227"/>
    </location>
</feature>
<evidence type="ECO:0000313" key="3">
    <source>
        <dbReference type="EMBL" id="MBY29730.1"/>
    </source>
</evidence>
<accession>A0A2S2PJV7</accession>
<protein>
    <recommendedName>
        <fullName evidence="2">Transposable element P transposase-like RNase H domain-containing protein</fullName>
    </recommendedName>
</protein>
<sequence>MSGIGMLDDAENSPLINNLHDHILPPIDKTKEFSTKYKGKMKNELLKNINVPSQRDLTPKCKKLFHEAMKLKKKNERLRQNKNNFKTRVKLIEKFVKSPCTDKLLNKLNLTTLEFFKSQIKCQTTKPKGRRYSLQDKLLSLSIFKNSPNGYRFLSTIFSLPSKKTLNNLLNRVPFEAGINDHIIKNLAHQASKLKPNNRLCSLVFDEMAIDPSLTYSQKNDLIFGFEFLEIINKIVNLVTMCWSFYYEE</sequence>
<gene>
    <name evidence="3" type="ORF">g.37915</name>
</gene>
<organism evidence="3">
    <name type="scientific">Schizaphis graminum</name>
    <name type="common">Green bug aphid</name>
    <dbReference type="NCBI Taxonomy" id="13262"/>
    <lineage>
        <taxon>Eukaryota</taxon>
        <taxon>Metazoa</taxon>
        <taxon>Ecdysozoa</taxon>
        <taxon>Arthropoda</taxon>
        <taxon>Hexapoda</taxon>
        <taxon>Insecta</taxon>
        <taxon>Pterygota</taxon>
        <taxon>Neoptera</taxon>
        <taxon>Paraneoptera</taxon>
        <taxon>Hemiptera</taxon>
        <taxon>Sternorrhyncha</taxon>
        <taxon>Aphidomorpha</taxon>
        <taxon>Aphidoidea</taxon>
        <taxon>Aphididae</taxon>
        <taxon>Aphidini</taxon>
        <taxon>Schizaphis</taxon>
    </lineage>
</organism>